<dbReference type="InterPro" id="IPR000719">
    <property type="entry name" value="Prot_kinase_dom"/>
</dbReference>
<feature type="domain" description="Protein kinase" evidence="3">
    <location>
        <begin position="25"/>
        <end position="128"/>
    </location>
</feature>
<dbReference type="PROSITE" id="PS50011">
    <property type="entry name" value="PROTEIN_KINASE_DOM"/>
    <property type="match status" value="1"/>
</dbReference>
<dbReference type="PROSITE" id="PS00107">
    <property type="entry name" value="PROTEIN_KINASE_ATP"/>
    <property type="match status" value="1"/>
</dbReference>
<dbReference type="PANTHER" id="PTHR24416:SF564">
    <property type="entry name" value="MACROPHAGE-STIMULATING PROTEIN RECEPTOR"/>
    <property type="match status" value="1"/>
</dbReference>
<dbReference type="InterPro" id="IPR001245">
    <property type="entry name" value="Ser-Thr/Tyr_kinase_cat_dom"/>
</dbReference>
<protein>
    <submittedName>
        <fullName evidence="5">Insulin-like growth factor 1 receptor</fullName>
    </submittedName>
</protein>
<comment type="subcellular location">
    <subcellularLocation>
        <location evidence="1">Membrane</location>
        <topology evidence="1">Single-pass membrane protein</topology>
    </subcellularLocation>
</comment>
<name>A0ABM1RZ35_LIMPO</name>
<dbReference type="SUPFAM" id="SSF56112">
    <property type="entry name" value="Protein kinase-like (PK-like)"/>
    <property type="match status" value="1"/>
</dbReference>
<keyword evidence="2" id="KW-0547">Nucleotide-binding</keyword>
<dbReference type="Gene3D" id="3.30.200.20">
    <property type="entry name" value="Phosphorylase Kinase, domain 1"/>
    <property type="match status" value="1"/>
</dbReference>
<evidence type="ECO:0000256" key="1">
    <source>
        <dbReference type="ARBA" id="ARBA00004167"/>
    </source>
</evidence>
<sequence length="128" mass="14849">MRFEDVTDRRTAEILRPWLIARKQIESMDLVGEGAFATVYKGRYLRDVPPTIVALKMLKDSCRKEDIVAFVDEALVMGECHHRNVVGLIAVSIDQYLQLPIIVVPYMQNGDLQTYLRRIKKEEDKQQQ</sequence>
<dbReference type="GeneID" id="111084149"/>
<organism evidence="4 5">
    <name type="scientific">Limulus polyphemus</name>
    <name type="common">Atlantic horseshoe crab</name>
    <dbReference type="NCBI Taxonomy" id="6850"/>
    <lineage>
        <taxon>Eukaryota</taxon>
        <taxon>Metazoa</taxon>
        <taxon>Ecdysozoa</taxon>
        <taxon>Arthropoda</taxon>
        <taxon>Chelicerata</taxon>
        <taxon>Merostomata</taxon>
        <taxon>Xiphosura</taxon>
        <taxon>Limulidae</taxon>
        <taxon>Limulus</taxon>
    </lineage>
</organism>
<keyword evidence="2" id="KW-0067">ATP-binding</keyword>
<dbReference type="PANTHER" id="PTHR24416">
    <property type="entry name" value="TYROSINE-PROTEIN KINASE RECEPTOR"/>
    <property type="match status" value="1"/>
</dbReference>
<dbReference type="RefSeq" id="XP_022236640.1">
    <property type="nucleotide sequence ID" value="XM_022380932.1"/>
</dbReference>
<dbReference type="InterPro" id="IPR011009">
    <property type="entry name" value="Kinase-like_dom_sf"/>
</dbReference>
<dbReference type="Proteomes" id="UP000694941">
    <property type="component" value="Unplaced"/>
</dbReference>
<proteinExistence type="predicted"/>
<evidence type="ECO:0000313" key="5">
    <source>
        <dbReference type="RefSeq" id="XP_022236640.1"/>
    </source>
</evidence>
<dbReference type="InterPro" id="IPR017441">
    <property type="entry name" value="Protein_kinase_ATP_BS"/>
</dbReference>
<gene>
    <name evidence="5" type="primary">LOC111084149</name>
</gene>
<accession>A0ABM1RZ35</accession>
<dbReference type="InterPro" id="IPR050122">
    <property type="entry name" value="RTK"/>
</dbReference>
<feature type="non-terminal residue" evidence="5">
    <location>
        <position position="128"/>
    </location>
</feature>
<dbReference type="Pfam" id="PF07714">
    <property type="entry name" value="PK_Tyr_Ser-Thr"/>
    <property type="match status" value="1"/>
</dbReference>
<evidence type="ECO:0000256" key="2">
    <source>
        <dbReference type="PROSITE-ProRule" id="PRU10141"/>
    </source>
</evidence>
<feature type="binding site" evidence="2">
    <location>
        <position position="56"/>
    </location>
    <ligand>
        <name>ATP</name>
        <dbReference type="ChEBI" id="CHEBI:30616"/>
    </ligand>
</feature>
<evidence type="ECO:0000313" key="4">
    <source>
        <dbReference type="Proteomes" id="UP000694941"/>
    </source>
</evidence>
<keyword evidence="4" id="KW-1185">Reference proteome</keyword>
<evidence type="ECO:0000259" key="3">
    <source>
        <dbReference type="PROSITE" id="PS50011"/>
    </source>
</evidence>
<reference evidence="5" key="1">
    <citation type="submission" date="2025-08" db="UniProtKB">
        <authorList>
            <consortium name="RefSeq"/>
        </authorList>
    </citation>
    <scope>IDENTIFICATION</scope>
    <source>
        <tissue evidence="5">Muscle</tissue>
    </source>
</reference>